<evidence type="ECO:0000313" key="1">
    <source>
        <dbReference type="EMBL" id="AQZ95529.1"/>
    </source>
</evidence>
<name>A0A1V0B6I9_9GAMM</name>
<evidence type="ECO:0000313" key="2">
    <source>
        <dbReference type="Proteomes" id="UP000243488"/>
    </source>
</evidence>
<gene>
    <name evidence="1" type="ORF">BVH74_12555</name>
</gene>
<dbReference type="RefSeq" id="WP_080050397.1">
    <property type="nucleotide sequence ID" value="NZ_CP020100.1"/>
</dbReference>
<sequence length="190" mass="21409">MISRSTTAKIHIARQQLGLEDADYRALLGRVAGVTSSKQLTDRTAGRVLRELERLGFQPKPSNRAKGKPHNFNQQDAEITKIEALLADMKLPWSYADAIANRMFGIARCAWLRKPQHYKALIAALHVEQRKQNLNAELECLLDELGYKGPERTSVLEDLPKGWNRSIPTLEAIIRALRAEQNEKGPQLCS</sequence>
<dbReference type="EMBL" id="CP020100">
    <property type="protein sequence ID" value="AQZ95529.1"/>
    <property type="molecule type" value="Genomic_DNA"/>
</dbReference>
<proteinExistence type="predicted"/>
<accession>A0A1V0B6I9</accession>
<dbReference type="KEGG" id="ppha:BVH74_12555"/>
<reference evidence="1 2" key="1">
    <citation type="submission" date="2017-03" db="EMBL/GenBank/DDBJ databases">
        <title>Complete genome sequence of the novel DNRA strain Pseudomonas sp. S-6-2 isolated from Chinese polluted river sediment. Journal of Biotechnology.</title>
        <authorList>
            <person name="Li J."/>
            <person name="Xiang F."/>
            <person name="Wang L."/>
            <person name="Xi L."/>
            <person name="Liu J."/>
        </authorList>
    </citation>
    <scope>NUCLEOTIDE SEQUENCE [LARGE SCALE GENOMIC DNA]</scope>
    <source>
        <strain evidence="1 2">S-6-2</strain>
    </source>
</reference>
<dbReference type="InterPro" id="IPR009363">
    <property type="entry name" value="Phage_Mu_Gp16"/>
</dbReference>
<keyword evidence="2" id="KW-1185">Reference proteome</keyword>
<dbReference type="STRING" id="1931241.BVH74_12555"/>
<protein>
    <recommendedName>
        <fullName evidence="3">Regulatory protein GemA</fullName>
    </recommendedName>
</protein>
<dbReference type="Pfam" id="PF06252">
    <property type="entry name" value="GemA"/>
    <property type="match status" value="1"/>
</dbReference>
<dbReference type="Proteomes" id="UP000243488">
    <property type="component" value="Chromosome"/>
</dbReference>
<evidence type="ECO:0008006" key="3">
    <source>
        <dbReference type="Google" id="ProtNLM"/>
    </source>
</evidence>
<dbReference type="AlphaFoldDB" id="A0A1V0B6I9"/>
<organism evidence="1 2">
    <name type="scientific">Halopseudomonas phragmitis</name>
    <dbReference type="NCBI Taxonomy" id="1931241"/>
    <lineage>
        <taxon>Bacteria</taxon>
        <taxon>Pseudomonadati</taxon>
        <taxon>Pseudomonadota</taxon>
        <taxon>Gammaproteobacteria</taxon>
        <taxon>Pseudomonadales</taxon>
        <taxon>Pseudomonadaceae</taxon>
        <taxon>Halopseudomonas</taxon>
    </lineage>
</organism>